<protein>
    <submittedName>
        <fullName evidence="1">Uncharacterized protein</fullName>
    </submittedName>
</protein>
<dbReference type="KEGG" id="psoj:PHYSODRAFT_389708"/>
<gene>
    <name evidence="1" type="ORF">PHYSODRAFT_389708</name>
</gene>
<dbReference type="RefSeq" id="XP_009531658.1">
    <property type="nucleotide sequence ID" value="XM_009533363.1"/>
</dbReference>
<accession>G4ZSK7</accession>
<evidence type="ECO:0000313" key="1">
    <source>
        <dbReference type="EMBL" id="EGZ14229.1"/>
    </source>
</evidence>
<feature type="non-terminal residue" evidence="1">
    <location>
        <position position="1"/>
    </location>
</feature>
<dbReference type="Proteomes" id="UP000002640">
    <property type="component" value="Unassembled WGS sequence"/>
</dbReference>
<dbReference type="OMA" id="MIEFAVH"/>
<proteinExistence type="predicted"/>
<dbReference type="AlphaFoldDB" id="G4ZSK7"/>
<dbReference type="InParanoid" id="G4ZSK7"/>
<keyword evidence="2" id="KW-1185">Reference proteome</keyword>
<reference evidence="1 2" key="1">
    <citation type="journal article" date="2006" name="Science">
        <title>Phytophthora genome sequences uncover evolutionary origins and mechanisms of pathogenesis.</title>
        <authorList>
            <person name="Tyler B.M."/>
            <person name="Tripathy S."/>
            <person name="Zhang X."/>
            <person name="Dehal P."/>
            <person name="Jiang R.H."/>
            <person name="Aerts A."/>
            <person name="Arredondo F.D."/>
            <person name="Baxter L."/>
            <person name="Bensasson D."/>
            <person name="Beynon J.L."/>
            <person name="Chapman J."/>
            <person name="Damasceno C.M."/>
            <person name="Dorrance A.E."/>
            <person name="Dou D."/>
            <person name="Dickerman A.W."/>
            <person name="Dubchak I.L."/>
            <person name="Garbelotto M."/>
            <person name="Gijzen M."/>
            <person name="Gordon S.G."/>
            <person name="Govers F."/>
            <person name="Grunwald N.J."/>
            <person name="Huang W."/>
            <person name="Ivors K.L."/>
            <person name="Jones R.W."/>
            <person name="Kamoun S."/>
            <person name="Krampis K."/>
            <person name="Lamour K.H."/>
            <person name="Lee M.K."/>
            <person name="McDonald W.H."/>
            <person name="Medina M."/>
            <person name="Meijer H.J."/>
            <person name="Nordberg E.K."/>
            <person name="Maclean D.J."/>
            <person name="Ospina-Giraldo M.D."/>
            <person name="Morris P.F."/>
            <person name="Phuntumart V."/>
            <person name="Putnam N.H."/>
            <person name="Rash S."/>
            <person name="Rose J.K."/>
            <person name="Sakihama Y."/>
            <person name="Salamov A.A."/>
            <person name="Savidor A."/>
            <person name="Scheuring C.F."/>
            <person name="Smith B.M."/>
            <person name="Sobral B.W."/>
            <person name="Terry A."/>
            <person name="Torto-Alalibo T.A."/>
            <person name="Win J."/>
            <person name="Xu Z."/>
            <person name="Zhang H."/>
            <person name="Grigoriev I.V."/>
            <person name="Rokhsar D.S."/>
            <person name="Boore J.L."/>
        </authorList>
    </citation>
    <scope>NUCLEOTIDE SEQUENCE [LARGE SCALE GENOMIC DNA]</scope>
    <source>
        <strain evidence="1 2">P6497</strain>
    </source>
</reference>
<organism evidence="1 2">
    <name type="scientific">Phytophthora sojae (strain P6497)</name>
    <name type="common">Soybean stem and root rot agent</name>
    <name type="synonym">Phytophthora megasperma f. sp. glycines</name>
    <dbReference type="NCBI Taxonomy" id="1094619"/>
    <lineage>
        <taxon>Eukaryota</taxon>
        <taxon>Sar</taxon>
        <taxon>Stramenopiles</taxon>
        <taxon>Oomycota</taxon>
        <taxon>Peronosporomycetes</taxon>
        <taxon>Peronosporales</taxon>
        <taxon>Peronosporaceae</taxon>
        <taxon>Phytophthora</taxon>
    </lineage>
</organism>
<dbReference type="GeneID" id="20651048"/>
<dbReference type="EMBL" id="JH159156">
    <property type="protein sequence ID" value="EGZ14229.1"/>
    <property type="molecule type" value="Genomic_DNA"/>
</dbReference>
<evidence type="ECO:0000313" key="2">
    <source>
        <dbReference type="Proteomes" id="UP000002640"/>
    </source>
</evidence>
<feature type="non-terminal residue" evidence="1">
    <location>
        <position position="64"/>
    </location>
</feature>
<sequence>LKRLDLTEVPLLSRHIPRILTAASQSCRSLEILILPSKIDLFGTVTEVMVRKLLVALVPALEKW</sequence>
<name>G4ZSK7_PHYSP</name>
<dbReference type="SMR" id="G4ZSK7"/>